<keyword evidence="1" id="KW-0732">Signal</keyword>
<feature type="signal peptide" evidence="1">
    <location>
        <begin position="1"/>
        <end position="18"/>
    </location>
</feature>
<protein>
    <recommendedName>
        <fullName evidence="4">Aminoglycoside phosphotransferase domain-containing protein</fullName>
    </recommendedName>
</protein>
<evidence type="ECO:0000313" key="3">
    <source>
        <dbReference type="Proteomes" id="UP001150217"/>
    </source>
</evidence>
<feature type="chain" id="PRO_5045047112" description="Aminoglycoside phosphotransferase domain-containing protein" evidence="1">
    <location>
        <begin position="19"/>
        <end position="164"/>
    </location>
</feature>
<evidence type="ECO:0000313" key="2">
    <source>
        <dbReference type="EMBL" id="KAJ4465757.1"/>
    </source>
</evidence>
<reference evidence="2" key="1">
    <citation type="submission" date="2022-08" db="EMBL/GenBank/DDBJ databases">
        <title>A Global Phylogenomic Analysis of the Shiitake Genus Lentinula.</title>
        <authorList>
            <consortium name="DOE Joint Genome Institute"/>
            <person name="Sierra-Patev S."/>
            <person name="Min B."/>
            <person name="Naranjo-Ortiz M."/>
            <person name="Looney B."/>
            <person name="Konkel Z."/>
            <person name="Slot J.C."/>
            <person name="Sakamoto Y."/>
            <person name="Steenwyk J.L."/>
            <person name="Rokas A."/>
            <person name="Carro J."/>
            <person name="Camarero S."/>
            <person name="Ferreira P."/>
            <person name="Molpeceres G."/>
            <person name="Ruiz-Duenas F.J."/>
            <person name="Serrano A."/>
            <person name="Henrissat B."/>
            <person name="Drula E."/>
            <person name="Hughes K.W."/>
            <person name="Mata J.L."/>
            <person name="Ishikawa N.K."/>
            <person name="Vargas-Isla R."/>
            <person name="Ushijima S."/>
            <person name="Smith C.A."/>
            <person name="Ahrendt S."/>
            <person name="Andreopoulos W."/>
            <person name="He G."/>
            <person name="Labutti K."/>
            <person name="Lipzen A."/>
            <person name="Ng V."/>
            <person name="Riley R."/>
            <person name="Sandor L."/>
            <person name="Barry K."/>
            <person name="Martinez A.T."/>
            <person name="Xiao Y."/>
            <person name="Gibbons J.G."/>
            <person name="Terashima K."/>
            <person name="Grigoriev I.V."/>
            <person name="Hibbett D.S."/>
        </authorList>
    </citation>
    <scope>NUCLEOTIDE SEQUENCE</scope>
    <source>
        <strain evidence="2">RHP3577 ss4</strain>
    </source>
</reference>
<dbReference type="Proteomes" id="UP001150217">
    <property type="component" value="Unassembled WGS sequence"/>
</dbReference>
<evidence type="ECO:0000256" key="1">
    <source>
        <dbReference type="SAM" id="SignalP"/>
    </source>
</evidence>
<evidence type="ECO:0008006" key="4">
    <source>
        <dbReference type="Google" id="ProtNLM"/>
    </source>
</evidence>
<proteinExistence type="predicted"/>
<comment type="caution">
    <text evidence="2">The sequence shown here is derived from an EMBL/GenBank/DDBJ whole genome shotgun (WGS) entry which is preliminary data.</text>
</comment>
<name>A0ABQ8V1X9_9AGAR</name>
<keyword evidence="3" id="KW-1185">Reference proteome</keyword>
<gene>
    <name evidence="2" type="ORF">C8R41DRAFT_926432</name>
</gene>
<sequence length="164" mass="17940">MALSSILITLLSRASVVPTVFENLTADEALSAARSSAGEYYSQSPLTSIVPHDDQGCGSSTFVVNYADGTKAVIQLRDSPCVRSRRLKRIIGVTQQLGEILAKLKLDLPSDDIVDNHIIPRLENVLENGMPDVEDAVILHSDRESLVSSTQPQEASFDTFSYRY</sequence>
<organism evidence="2 3">
    <name type="scientific">Lentinula lateritia</name>
    <dbReference type="NCBI Taxonomy" id="40482"/>
    <lineage>
        <taxon>Eukaryota</taxon>
        <taxon>Fungi</taxon>
        <taxon>Dikarya</taxon>
        <taxon>Basidiomycota</taxon>
        <taxon>Agaricomycotina</taxon>
        <taxon>Agaricomycetes</taxon>
        <taxon>Agaricomycetidae</taxon>
        <taxon>Agaricales</taxon>
        <taxon>Marasmiineae</taxon>
        <taxon>Omphalotaceae</taxon>
        <taxon>Lentinula</taxon>
    </lineage>
</organism>
<accession>A0ABQ8V1X9</accession>
<dbReference type="EMBL" id="JANVFT010000122">
    <property type="protein sequence ID" value="KAJ4465757.1"/>
    <property type="molecule type" value="Genomic_DNA"/>
</dbReference>